<reference evidence="2" key="1">
    <citation type="submission" date="2020-06" db="EMBL/GenBank/DDBJ databases">
        <authorList>
            <person name="Li T."/>
            <person name="Hu X."/>
            <person name="Zhang T."/>
            <person name="Song X."/>
            <person name="Zhang H."/>
            <person name="Dai N."/>
            <person name="Sheng W."/>
            <person name="Hou X."/>
            <person name="Wei L."/>
        </authorList>
    </citation>
    <scope>NUCLEOTIDE SEQUENCE</scope>
    <source>
        <strain evidence="2">KEN1</strain>
        <tissue evidence="2">Leaf</tissue>
    </source>
</reference>
<name>A0AAW2XM36_9LAMI</name>
<dbReference type="EMBL" id="JACGWN010000003">
    <property type="protein sequence ID" value="KAL0455224.1"/>
    <property type="molecule type" value="Genomic_DNA"/>
</dbReference>
<dbReference type="Gene3D" id="3.10.20.370">
    <property type="match status" value="1"/>
</dbReference>
<dbReference type="InterPro" id="IPR043502">
    <property type="entry name" value="DNA/RNA_pol_sf"/>
</dbReference>
<dbReference type="PANTHER" id="PTHR34072">
    <property type="entry name" value="ENZYMATIC POLYPROTEIN-RELATED"/>
    <property type="match status" value="1"/>
</dbReference>
<reference evidence="2" key="2">
    <citation type="journal article" date="2024" name="Plant">
        <title>Genomic evolution and insights into agronomic trait innovations of Sesamum species.</title>
        <authorList>
            <person name="Miao H."/>
            <person name="Wang L."/>
            <person name="Qu L."/>
            <person name="Liu H."/>
            <person name="Sun Y."/>
            <person name="Le M."/>
            <person name="Wang Q."/>
            <person name="Wei S."/>
            <person name="Zheng Y."/>
            <person name="Lin W."/>
            <person name="Duan Y."/>
            <person name="Cao H."/>
            <person name="Xiong S."/>
            <person name="Wang X."/>
            <person name="Wei L."/>
            <person name="Li C."/>
            <person name="Ma Q."/>
            <person name="Ju M."/>
            <person name="Zhao R."/>
            <person name="Li G."/>
            <person name="Mu C."/>
            <person name="Tian Q."/>
            <person name="Mei H."/>
            <person name="Zhang T."/>
            <person name="Gao T."/>
            <person name="Zhang H."/>
        </authorList>
    </citation>
    <scope>NUCLEOTIDE SEQUENCE</scope>
    <source>
        <strain evidence="2">KEN1</strain>
    </source>
</reference>
<proteinExistence type="predicted"/>
<protein>
    <recommendedName>
        <fullName evidence="1">Reverse transcriptase/retrotransposon-derived protein RNase H-like domain-containing protein</fullName>
    </recommendedName>
</protein>
<dbReference type="PANTHER" id="PTHR34072:SF55">
    <property type="entry name" value="DNA_RNA POLYMERASES SUPERFAMILY PROTEIN"/>
    <property type="match status" value="1"/>
</dbReference>
<dbReference type="InterPro" id="IPR041577">
    <property type="entry name" value="RT_RNaseH_2"/>
</dbReference>
<comment type="caution">
    <text evidence="2">The sequence shown here is derived from an EMBL/GenBank/DDBJ whole genome shotgun (WGS) entry which is preliminary data.</text>
</comment>
<dbReference type="AlphaFoldDB" id="A0AAW2XM36"/>
<evidence type="ECO:0000259" key="1">
    <source>
        <dbReference type="Pfam" id="PF17919"/>
    </source>
</evidence>
<feature type="domain" description="Reverse transcriptase/retrotransposon-derived protein RNase H-like" evidence="1">
    <location>
        <begin position="1"/>
        <end position="72"/>
    </location>
</feature>
<sequence length="81" mass="8801">MTTAPVLAMPDSSQPFVVETDACGKGIRAVLMQGGKPIAYLSKALAAKNLGLSTYEKEFLALLLPVTKWRHCKDRVDRPGK</sequence>
<dbReference type="Pfam" id="PF17919">
    <property type="entry name" value="RT_RNaseH_2"/>
    <property type="match status" value="1"/>
</dbReference>
<organism evidence="2">
    <name type="scientific">Sesamum latifolium</name>
    <dbReference type="NCBI Taxonomy" id="2727402"/>
    <lineage>
        <taxon>Eukaryota</taxon>
        <taxon>Viridiplantae</taxon>
        <taxon>Streptophyta</taxon>
        <taxon>Embryophyta</taxon>
        <taxon>Tracheophyta</taxon>
        <taxon>Spermatophyta</taxon>
        <taxon>Magnoliopsida</taxon>
        <taxon>eudicotyledons</taxon>
        <taxon>Gunneridae</taxon>
        <taxon>Pentapetalae</taxon>
        <taxon>asterids</taxon>
        <taxon>lamiids</taxon>
        <taxon>Lamiales</taxon>
        <taxon>Pedaliaceae</taxon>
        <taxon>Sesamum</taxon>
    </lineage>
</organism>
<accession>A0AAW2XM36</accession>
<dbReference type="SUPFAM" id="SSF56672">
    <property type="entry name" value="DNA/RNA polymerases"/>
    <property type="match status" value="1"/>
</dbReference>
<gene>
    <name evidence="2" type="ORF">Slati_0861600</name>
</gene>
<evidence type="ECO:0000313" key="2">
    <source>
        <dbReference type="EMBL" id="KAL0455224.1"/>
    </source>
</evidence>